<dbReference type="Gene3D" id="3.30.70.270">
    <property type="match status" value="1"/>
</dbReference>
<keyword evidence="2" id="KW-1185">Reference proteome</keyword>
<dbReference type="PANTHER" id="PTHR24559">
    <property type="entry name" value="TRANSPOSON TY3-I GAG-POL POLYPROTEIN"/>
    <property type="match status" value="1"/>
</dbReference>
<accession>A0AAV3Z434</accession>
<dbReference type="InterPro" id="IPR043128">
    <property type="entry name" value="Rev_trsase/Diguanyl_cyclase"/>
</dbReference>
<evidence type="ECO:0000313" key="2">
    <source>
        <dbReference type="Proteomes" id="UP000735302"/>
    </source>
</evidence>
<dbReference type="Proteomes" id="UP000735302">
    <property type="component" value="Unassembled WGS sequence"/>
</dbReference>
<reference evidence="1 2" key="1">
    <citation type="journal article" date="2021" name="Elife">
        <title>Chloroplast acquisition without the gene transfer in kleptoplastic sea slugs, Plakobranchus ocellatus.</title>
        <authorList>
            <person name="Maeda T."/>
            <person name="Takahashi S."/>
            <person name="Yoshida T."/>
            <person name="Shimamura S."/>
            <person name="Takaki Y."/>
            <person name="Nagai Y."/>
            <person name="Toyoda A."/>
            <person name="Suzuki Y."/>
            <person name="Arimoto A."/>
            <person name="Ishii H."/>
            <person name="Satoh N."/>
            <person name="Nishiyama T."/>
            <person name="Hasebe M."/>
            <person name="Maruyama T."/>
            <person name="Minagawa J."/>
            <person name="Obokata J."/>
            <person name="Shigenobu S."/>
        </authorList>
    </citation>
    <scope>NUCLEOTIDE SEQUENCE [LARGE SCALE GENOMIC DNA]</scope>
</reference>
<proteinExistence type="predicted"/>
<comment type="caution">
    <text evidence="1">The sequence shown here is derived from an EMBL/GenBank/DDBJ whole genome shotgun (WGS) entry which is preliminary data.</text>
</comment>
<dbReference type="PANTHER" id="PTHR24559:SF444">
    <property type="entry name" value="REVERSE TRANSCRIPTASE DOMAIN-CONTAINING PROTEIN"/>
    <property type="match status" value="1"/>
</dbReference>
<protein>
    <submittedName>
        <fullName evidence="1">Polyprotein of retroviral origin</fullName>
    </submittedName>
</protein>
<evidence type="ECO:0000313" key="1">
    <source>
        <dbReference type="EMBL" id="GFN90001.1"/>
    </source>
</evidence>
<dbReference type="InterPro" id="IPR043502">
    <property type="entry name" value="DNA/RNA_pol_sf"/>
</dbReference>
<dbReference type="AlphaFoldDB" id="A0AAV3Z434"/>
<organism evidence="1 2">
    <name type="scientific">Plakobranchus ocellatus</name>
    <dbReference type="NCBI Taxonomy" id="259542"/>
    <lineage>
        <taxon>Eukaryota</taxon>
        <taxon>Metazoa</taxon>
        <taxon>Spiralia</taxon>
        <taxon>Lophotrochozoa</taxon>
        <taxon>Mollusca</taxon>
        <taxon>Gastropoda</taxon>
        <taxon>Heterobranchia</taxon>
        <taxon>Euthyneura</taxon>
        <taxon>Panpulmonata</taxon>
        <taxon>Sacoglossa</taxon>
        <taxon>Placobranchoidea</taxon>
        <taxon>Plakobranchidae</taxon>
        <taxon>Plakobranchus</taxon>
    </lineage>
</organism>
<name>A0AAV3Z434_9GAST</name>
<dbReference type="Gene3D" id="3.10.10.10">
    <property type="entry name" value="HIV Type 1 Reverse Transcriptase, subunit A, domain 1"/>
    <property type="match status" value="1"/>
</dbReference>
<dbReference type="SUPFAM" id="SSF56672">
    <property type="entry name" value="DNA/RNA polymerases"/>
    <property type="match status" value="1"/>
</dbReference>
<dbReference type="InterPro" id="IPR053134">
    <property type="entry name" value="RNA-dir_DNA_polymerase"/>
</dbReference>
<dbReference type="EMBL" id="BLXT01001978">
    <property type="protein sequence ID" value="GFN90001.1"/>
    <property type="molecule type" value="Genomic_DNA"/>
</dbReference>
<gene>
    <name evidence="1" type="ORF">PoB_001650700</name>
</gene>
<sequence length="152" mass="17172">MQTLCDELEEIKNLGIYKRSNSPYASLVVEVKKKDGSNQTCIDYRQLKKLTAFDPHPMIPPAGVFQNIEKESYFPKIYPKKNYFRIPVRQEDIPKTAFVTAPSLRIPEDAVWSYGVVSSPDPRNENVDKPHVELNGRSIGLHSNLRGLSGGP</sequence>